<proteinExistence type="predicted"/>
<dbReference type="AlphaFoldDB" id="F8U8W8"/>
<feature type="domain" description="HMA" evidence="1">
    <location>
        <begin position="26"/>
        <end position="93"/>
    </location>
</feature>
<name>F8U8W8_9ZZZZ</name>
<dbReference type="EMBL" id="JF737990">
    <property type="protein sequence ID" value="AEJ31927.1"/>
    <property type="molecule type" value="Genomic_DNA"/>
</dbReference>
<dbReference type="InterPro" id="IPR006121">
    <property type="entry name" value="HMA_dom"/>
</dbReference>
<organism evidence="2">
    <name type="scientific">uncultured microorganism</name>
    <dbReference type="NCBI Taxonomy" id="358574"/>
    <lineage>
        <taxon>unclassified sequences</taxon>
        <taxon>environmental samples</taxon>
    </lineage>
</organism>
<reference evidence="2" key="2">
    <citation type="journal article" date="2016" name="Gene">
        <title>Identification and characterization of a chitin deacetylase from a metagenomic library of deep-sea sediments of the Arctic Ocean.</title>
        <authorList>
            <person name="Liu J."/>
            <person name="Jia Z."/>
            <person name="Li S."/>
            <person name="Li Y."/>
            <person name="You Q."/>
            <person name="Zhang C."/>
            <person name="Zheng X."/>
            <person name="Xiong G."/>
            <person name="Zhao J."/>
            <person name="Qi C."/>
            <person name="Yang J."/>
        </authorList>
    </citation>
    <scope>NUCLEOTIDE SEQUENCE</scope>
</reference>
<dbReference type="Gene3D" id="3.30.70.100">
    <property type="match status" value="1"/>
</dbReference>
<dbReference type="InterPro" id="IPR036163">
    <property type="entry name" value="HMA_dom_sf"/>
</dbReference>
<dbReference type="GO" id="GO:0046872">
    <property type="term" value="F:metal ion binding"/>
    <property type="evidence" value="ECO:0007669"/>
    <property type="project" value="InterPro"/>
</dbReference>
<dbReference type="SUPFAM" id="SSF55008">
    <property type="entry name" value="HMA, heavy metal-associated domain"/>
    <property type="match status" value="1"/>
</dbReference>
<dbReference type="CDD" id="cd00371">
    <property type="entry name" value="HMA"/>
    <property type="match status" value="1"/>
</dbReference>
<protein>
    <submittedName>
        <fullName evidence="2">Heavy-metal-associated domain protein</fullName>
    </submittedName>
</protein>
<reference evidence="2" key="1">
    <citation type="submission" date="2011-03" db="EMBL/GenBank/DDBJ databases">
        <title>Construction and preliminary analysis of metagenomic library of Arctic deep-sea sediment.</title>
        <authorList>
            <person name="Jia J.Z."/>
        </authorList>
    </citation>
    <scope>NUCLEOTIDE SEQUENCE</scope>
</reference>
<evidence type="ECO:0000313" key="2">
    <source>
        <dbReference type="EMBL" id="AEJ31927.1"/>
    </source>
</evidence>
<dbReference type="PROSITE" id="PS50846">
    <property type="entry name" value="HMA_2"/>
    <property type="match status" value="1"/>
</dbReference>
<accession>F8U8W8</accession>
<evidence type="ECO:0000259" key="1">
    <source>
        <dbReference type="PROSITE" id="PS50846"/>
    </source>
</evidence>
<sequence>MKKTITILTLFVLLLAAGVSVAETRQVLIIEVRGLNCPFCAYDVGVALMKMPGVFRAEIDLAENQARVLMLAGRNADEKQIRAVIIAEGLTPGASELQTEET</sequence>